<dbReference type="STRING" id="57577.A0A2K3MNJ6"/>
<dbReference type="EMBL" id="ASHM01010539">
    <property type="protein sequence ID" value="PNX92383.1"/>
    <property type="molecule type" value="Genomic_DNA"/>
</dbReference>
<evidence type="ECO:0000313" key="3">
    <source>
        <dbReference type="Proteomes" id="UP000236291"/>
    </source>
</evidence>
<feature type="compositionally biased region" description="Acidic residues" evidence="1">
    <location>
        <begin position="48"/>
        <end position="78"/>
    </location>
</feature>
<name>A0A2K3MNJ6_TRIPR</name>
<comment type="caution">
    <text evidence="2">The sequence shown here is derived from an EMBL/GenBank/DDBJ whole genome shotgun (WGS) entry which is preliminary data.</text>
</comment>
<accession>A0A2K3MNJ6</accession>
<evidence type="ECO:0000313" key="2">
    <source>
        <dbReference type="EMBL" id="PNX92383.1"/>
    </source>
</evidence>
<sequence>MLKLYEGVIDDDERPSTSHPSTCKHAPTHDNDDDDDERPDEVPNYPEDLGDLSDGDIAEIFDNGNDDNDDDDDDDDDYDQRNQGNAYNPPRHMRNLDNALIDQPSRVLLHENLTLPMNAGIHKRMVFYTKKECVEAIKTWHINQSRHYRLINLIHPVTATLAYLLVCRKIIAGLTLIWFETSPTPIQRQVFSERLFWAFKPCIQGFAHCKPIVQVDRTWLYGKYKGTLLLAVAQDGNAHIFPVAFAIVEGETKDA</sequence>
<protein>
    <recommendedName>
        <fullName evidence="4">MULE transposase domain-containing protein</fullName>
    </recommendedName>
</protein>
<gene>
    <name evidence="2" type="ORF">L195_g015518</name>
</gene>
<reference evidence="2 3" key="1">
    <citation type="journal article" date="2014" name="Am. J. Bot.">
        <title>Genome assembly and annotation for red clover (Trifolium pratense; Fabaceae).</title>
        <authorList>
            <person name="Istvanek J."/>
            <person name="Jaros M."/>
            <person name="Krenek A."/>
            <person name="Repkova J."/>
        </authorList>
    </citation>
    <scope>NUCLEOTIDE SEQUENCE [LARGE SCALE GENOMIC DNA]</scope>
    <source>
        <strain evidence="3">cv. Tatra</strain>
        <tissue evidence="2">Young leaves</tissue>
    </source>
</reference>
<evidence type="ECO:0000256" key="1">
    <source>
        <dbReference type="SAM" id="MobiDB-lite"/>
    </source>
</evidence>
<reference evidence="2 3" key="2">
    <citation type="journal article" date="2017" name="Front. Plant Sci.">
        <title>Gene Classification and Mining of Molecular Markers Useful in Red Clover (Trifolium pratense) Breeding.</title>
        <authorList>
            <person name="Istvanek J."/>
            <person name="Dluhosova J."/>
            <person name="Dluhos P."/>
            <person name="Patkova L."/>
            <person name="Nedelnik J."/>
            <person name="Repkova J."/>
        </authorList>
    </citation>
    <scope>NUCLEOTIDE SEQUENCE [LARGE SCALE GENOMIC DNA]</scope>
    <source>
        <strain evidence="3">cv. Tatra</strain>
        <tissue evidence="2">Young leaves</tissue>
    </source>
</reference>
<organism evidence="2 3">
    <name type="scientific">Trifolium pratense</name>
    <name type="common">Red clover</name>
    <dbReference type="NCBI Taxonomy" id="57577"/>
    <lineage>
        <taxon>Eukaryota</taxon>
        <taxon>Viridiplantae</taxon>
        <taxon>Streptophyta</taxon>
        <taxon>Embryophyta</taxon>
        <taxon>Tracheophyta</taxon>
        <taxon>Spermatophyta</taxon>
        <taxon>Magnoliopsida</taxon>
        <taxon>eudicotyledons</taxon>
        <taxon>Gunneridae</taxon>
        <taxon>Pentapetalae</taxon>
        <taxon>rosids</taxon>
        <taxon>fabids</taxon>
        <taxon>Fabales</taxon>
        <taxon>Fabaceae</taxon>
        <taxon>Papilionoideae</taxon>
        <taxon>50 kb inversion clade</taxon>
        <taxon>NPAAA clade</taxon>
        <taxon>Hologalegina</taxon>
        <taxon>IRL clade</taxon>
        <taxon>Trifolieae</taxon>
        <taxon>Trifolium</taxon>
    </lineage>
</organism>
<dbReference type="Proteomes" id="UP000236291">
    <property type="component" value="Unassembled WGS sequence"/>
</dbReference>
<dbReference type="AlphaFoldDB" id="A0A2K3MNJ6"/>
<evidence type="ECO:0008006" key="4">
    <source>
        <dbReference type="Google" id="ProtNLM"/>
    </source>
</evidence>
<proteinExistence type="predicted"/>
<feature type="region of interest" description="Disordered" evidence="1">
    <location>
        <begin position="1"/>
        <end position="94"/>
    </location>
</feature>
<dbReference type="PANTHER" id="PTHR31973">
    <property type="entry name" value="POLYPROTEIN, PUTATIVE-RELATED"/>
    <property type="match status" value="1"/>
</dbReference>